<dbReference type="Proteomes" id="UP000003107">
    <property type="component" value="Unassembled WGS sequence"/>
</dbReference>
<accession>C6RHV0</accession>
<dbReference type="AlphaFoldDB" id="C6RHV0"/>
<comment type="caution">
    <text evidence="1">The sequence shown here is derived from an EMBL/GenBank/DDBJ whole genome shotgun (WGS) entry which is preliminary data.</text>
</comment>
<protein>
    <submittedName>
        <fullName evidence="1">Uncharacterized protein</fullName>
    </submittedName>
</protein>
<dbReference type="STRING" id="553219.CAMSH0001_1054"/>
<sequence>MKIFIHKHDTNRTVISYAYEFAGGKGDYTIYGEEGKNIMDRYEIYRIVHKNKYVT</sequence>
<evidence type="ECO:0000313" key="1">
    <source>
        <dbReference type="EMBL" id="EET78980.1"/>
    </source>
</evidence>
<keyword evidence="2" id="KW-1185">Reference proteome</keyword>
<dbReference type="EMBL" id="ACVQ01000028">
    <property type="protein sequence ID" value="EET78980.1"/>
    <property type="molecule type" value="Genomic_DNA"/>
</dbReference>
<organism evidence="1 2">
    <name type="scientific">Campylobacter showae RM3277</name>
    <dbReference type="NCBI Taxonomy" id="553219"/>
    <lineage>
        <taxon>Bacteria</taxon>
        <taxon>Pseudomonadati</taxon>
        <taxon>Campylobacterota</taxon>
        <taxon>Epsilonproteobacteria</taxon>
        <taxon>Campylobacterales</taxon>
        <taxon>Campylobacteraceae</taxon>
        <taxon>Campylobacter</taxon>
    </lineage>
</organism>
<name>C6RHV0_9BACT</name>
<evidence type="ECO:0000313" key="2">
    <source>
        <dbReference type="Proteomes" id="UP000003107"/>
    </source>
</evidence>
<proteinExistence type="predicted"/>
<reference evidence="1 2" key="1">
    <citation type="submission" date="2009-07" db="EMBL/GenBank/DDBJ databases">
        <authorList>
            <person name="Madupu R."/>
            <person name="Sebastian Y."/>
            <person name="Durkin A.S."/>
            <person name="Torralba M."/>
            <person name="Methe B."/>
            <person name="Sutton G.G."/>
            <person name="Strausberg R.L."/>
            <person name="Nelson K.E."/>
        </authorList>
    </citation>
    <scope>NUCLEOTIDE SEQUENCE [LARGE SCALE GENOMIC DNA]</scope>
    <source>
        <strain evidence="1 2">RM3277</strain>
    </source>
</reference>
<gene>
    <name evidence="1" type="ORF">CAMSH0001_1054</name>
</gene>